<protein>
    <submittedName>
        <fullName evidence="2">Uncharacterized protein</fullName>
    </submittedName>
</protein>
<dbReference type="Proteomes" id="UP000194236">
    <property type="component" value="Unassembled WGS sequence"/>
</dbReference>
<comment type="caution">
    <text evidence="2">The sequence shown here is derived from an EMBL/GenBank/DDBJ whole genome shotgun (WGS) entry which is preliminary data.</text>
</comment>
<evidence type="ECO:0000313" key="2">
    <source>
        <dbReference type="EMBL" id="OTF71088.1"/>
    </source>
</evidence>
<proteinExistence type="predicted"/>
<feature type="signal peptide" evidence="1">
    <location>
        <begin position="1"/>
        <end position="27"/>
    </location>
</feature>
<reference evidence="2 3" key="1">
    <citation type="submission" date="2017-03" db="EMBL/GenBank/DDBJ databases">
        <title>Genome Survey of Euroglyphus maynei.</title>
        <authorList>
            <person name="Arlian L.G."/>
            <person name="Morgan M.S."/>
            <person name="Rider S.D."/>
        </authorList>
    </citation>
    <scope>NUCLEOTIDE SEQUENCE [LARGE SCALE GENOMIC DNA]</scope>
    <source>
        <strain evidence="2">Arlian Lab</strain>
        <tissue evidence="2">Whole body</tissue>
    </source>
</reference>
<keyword evidence="3" id="KW-1185">Reference proteome</keyword>
<keyword evidence="1" id="KW-0732">Signal</keyword>
<dbReference type="OrthoDB" id="6409944at2759"/>
<accession>A0A1Y3ATD6</accession>
<evidence type="ECO:0000313" key="3">
    <source>
        <dbReference type="Proteomes" id="UP000194236"/>
    </source>
</evidence>
<feature type="non-terminal residue" evidence="2">
    <location>
        <position position="58"/>
    </location>
</feature>
<evidence type="ECO:0000256" key="1">
    <source>
        <dbReference type="SAM" id="SignalP"/>
    </source>
</evidence>
<dbReference type="EMBL" id="MUJZ01062616">
    <property type="protein sequence ID" value="OTF71088.1"/>
    <property type="molecule type" value="Genomic_DNA"/>
</dbReference>
<gene>
    <name evidence="2" type="ORF">BLA29_014228</name>
</gene>
<sequence>MRNGISSRASCWACNALAGLFLSPVYSKEMMTMAVNTVCMSFRLQTPRVCSGIVDSFK</sequence>
<feature type="chain" id="PRO_5013096313" evidence="1">
    <location>
        <begin position="28"/>
        <end position="58"/>
    </location>
</feature>
<organism evidence="2 3">
    <name type="scientific">Euroglyphus maynei</name>
    <name type="common">Mayne's house dust mite</name>
    <dbReference type="NCBI Taxonomy" id="6958"/>
    <lineage>
        <taxon>Eukaryota</taxon>
        <taxon>Metazoa</taxon>
        <taxon>Ecdysozoa</taxon>
        <taxon>Arthropoda</taxon>
        <taxon>Chelicerata</taxon>
        <taxon>Arachnida</taxon>
        <taxon>Acari</taxon>
        <taxon>Acariformes</taxon>
        <taxon>Sarcoptiformes</taxon>
        <taxon>Astigmata</taxon>
        <taxon>Psoroptidia</taxon>
        <taxon>Analgoidea</taxon>
        <taxon>Pyroglyphidae</taxon>
        <taxon>Pyroglyphinae</taxon>
        <taxon>Euroglyphus</taxon>
    </lineage>
</organism>
<name>A0A1Y3ATD6_EURMA</name>
<dbReference type="AlphaFoldDB" id="A0A1Y3ATD6"/>